<dbReference type="SUPFAM" id="SSF52540">
    <property type="entry name" value="P-loop containing nucleoside triphosphate hydrolases"/>
    <property type="match status" value="1"/>
</dbReference>
<dbReference type="InterPro" id="IPR027417">
    <property type="entry name" value="P-loop_NTPase"/>
</dbReference>
<dbReference type="OrthoDB" id="368791at2"/>
<dbReference type="EMBL" id="RJVA01000013">
    <property type="protein sequence ID" value="ROQ90875.1"/>
    <property type="molecule type" value="Genomic_DNA"/>
</dbReference>
<dbReference type="RefSeq" id="WP_123290615.1">
    <property type="nucleotide sequence ID" value="NZ_RJVA01000013.1"/>
</dbReference>
<dbReference type="Gene3D" id="3.40.50.300">
    <property type="entry name" value="P-loop containing nucleotide triphosphate hydrolases"/>
    <property type="match status" value="1"/>
</dbReference>
<keyword evidence="2" id="KW-1185">Reference proteome</keyword>
<organism evidence="1 2">
    <name type="scientific">Desulfosoma caldarium</name>
    <dbReference type="NCBI Taxonomy" id="610254"/>
    <lineage>
        <taxon>Bacteria</taxon>
        <taxon>Pseudomonadati</taxon>
        <taxon>Thermodesulfobacteriota</taxon>
        <taxon>Syntrophobacteria</taxon>
        <taxon>Syntrophobacterales</taxon>
        <taxon>Syntrophobacteraceae</taxon>
        <taxon>Desulfosoma</taxon>
    </lineage>
</organism>
<reference evidence="1 2" key="1">
    <citation type="submission" date="2018-11" db="EMBL/GenBank/DDBJ databases">
        <title>Genomic Encyclopedia of Type Strains, Phase IV (KMG-IV): sequencing the most valuable type-strain genomes for metagenomic binning, comparative biology and taxonomic classification.</title>
        <authorList>
            <person name="Goeker M."/>
        </authorList>
    </citation>
    <scope>NUCLEOTIDE SEQUENCE [LARGE SCALE GENOMIC DNA]</scope>
    <source>
        <strain evidence="1 2">DSM 22027</strain>
    </source>
</reference>
<evidence type="ECO:0000313" key="2">
    <source>
        <dbReference type="Proteomes" id="UP000276223"/>
    </source>
</evidence>
<sequence>MTAFDGSSPFPTTFIHSCLGDPLRSGQMGVLLARAGVGKTACLTLIALEGLARDEKVLHICIDELPDKIKIWYEELYRNFKNAVKDEAVLKGLKENMVSSRFIMSYLHHTFTPAKLEENLKSLRDQVLFTPTLIVLDGLDFERVSRKQLEAIQQTAKKYGTAVWFSCRIHRHIDITNDKGVPYPCHEVDDLFHAIVLLKPKAQGISMVVLKHGDIYPPEHAALVLNPRTFLVAQPQDNLPAQRSL</sequence>
<dbReference type="AlphaFoldDB" id="A0A3N1UHY3"/>
<comment type="caution">
    <text evidence="1">The sequence shown here is derived from an EMBL/GenBank/DDBJ whole genome shotgun (WGS) entry which is preliminary data.</text>
</comment>
<dbReference type="Proteomes" id="UP000276223">
    <property type="component" value="Unassembled WGS sequence"/>
</dbReference>
<protein>
    <recommendedName>
        <fullName evidence="3">Cytoplasmic protein</fullName>
    </recommendedName>
</protein>
<accession>A0A3N1UHY3</accession>
<name>A0A3N1UHY3_9BACT</name>
<gene>
    <name evidence="1" type="ORF">EDC27_2131</name>
</gene>
<evidence type="ECO:0000313" key="1">
    <source>
        <dbReference type="EMBL" id="ROQ90875.1"/>
    </source>
</evidence>
<proteinExistence type="predicted"/>
<evidence type="ECO:0008006" key="3">
    <source>
        <dbReference type="Google" id="ProtNLM"/>
    </source>
</evidence>